<evidence type="ECO:0000256" key="1">
    <source>
        <dbReference type="ARBA" id="ARBA00005964"/>
    </source>
</evidence>
<dbReference type="InterPro" id="IPR002018">
    <property type="entry name" value="CarbesteraseB"/>
</dbReference>
<evidence type="ECO:0000256" key="3">
    <source>
        <dbReference type="RuleBase" id="RU361235"/>
    </source>
</evidence>
<keyword evidence="3" id="KW-0732">Signal</keyword>
<dbReference type="PROSITE" id="PS00122">
    <property type="entry name" value="CARBOXYLESTERASE_B_1"/>
    <property type="match status" value="1"/>
</dbReference>
<dbReference type="Gene3D" id="3.40.50.1820">
    <property type="entry name" value="alpha/beta hydrolase"/>
    <property type="match status" value="1"/>
</dbReference>
<dbReference type="InterPro" id="IPR019826">
    <property type="entry name" value="Carboxylesterase_B_AS"/>
</dbReference>
<feature type="domain" description="Carboxylesterase type B" evidence="4">
    <location>
        <begin position="30"/>
        <end position="360"/>
    </location>
</feature>
<evidence type="ECO:0000313" key="5">
    <source>
        <dbReference type="EMBL" id="KAJ7205520.1"/>
    </source>
</evidence>
<accession>A0AAD6VAG4</accession>
<keyword evidence="2 3" id="KW-0378">Hydrolase</keyword>
<dbReference type="EC" id="3.1.1.-" evidence="3"/>
<reference evidence="5" key="1">
    <citation type="submission" date="2023-03" db="EMBL/GenBank/DDBJ databases">
        <title>Massive genome expansion in bonnet fungi (Mycena s.s.) driven by repeated elements and novel gene families across ecological guilds.</title>
        <authorList>
            <consortium name="Lawrence Berkeley National Laboratory"/>
            <person name="Harder C.B."/>
            <person name="Miyauchi S."/>
            <person name="Viragh M."/>
            <person name="Kuo A."/>
            <person name="Thoen E."/>
            <person name="Andreopoulos B."/>
            <person name="Lu D."/>
            <person name="Skrede I."/>
            <person name="Drula E."/>
            <person name="Henrissat B."/>
            <person name="Morin E."/>
            <person name="Kohler A."/>
            <person name="Barry K."/>
            <person name="LaButti K."/>
            <person name="Morin E."/>
            <person name="Salamov A."/>
            <person name="Lipzen A."/>
            <person name="Mereny Z."/>
            <person name="Hegedus B."/>
            <person name="Baldrian P."/>
            <person name="Stursova M."/>
            <person name="Weitz H."/>
            <person name="Taylor A."/>
            <person name="Grigoriev I.V."/>
            <person name="Nagy L.G."/>
            <person name="Martin F."/>
            <person name="Kauserud H."/>
        </authorList>
    </citation>
    <scope>NUCLEOTIDE SEQUENCE</scope>
    <source>
        <strain evidence="5">9144</strain>
    </source>
</reference>
<comment type="caution">
    <text evidence="5">The sequence shown here is derived from an EMBL/GenBank/DDBJ whole genome shotgun (WGS) entry which is preliminary data.</text>
</comment>
<keyword evidence="6" id="KW-1185">Reference proteome</keyword>
<dbReference type="InterPro" id="IPR050309">
    <property type="entry name" value="Type-B_Carboxylest/Lipase"/>
</dbReference>
<dbReference type="Pfam" id="PF00135">
    <property type="entry name" value="COesterase"/>
    <property type="match status" value="1"/>
</dbReference>
<sequence length="530" mass="56271">MTFSSVLYASLLYAVCAQSLSAAVPSPTAPIVDLGYAEYQGTVNHTTSITSFLGVRYAAPATGSLRFHAPTAPSKVAAVQSANTNPPACFQGALGRQNITNPVAARNDTPQSEDCLFLSVYTPNMTPKQNLPVIVWIHGGGYITGSAGDYNGADIVQQSNNTVVVVVLQYRLGLFGFLAGNQVKAGGALNAGLLDQQFALQWVNANIEKFGGNPLKVTVWGESAGAGSAILHMIANSGKTSPPLFRAIMTSSTFMPSQYNYDDPIPETLFNAVAAQAGFQASNLNCLRAVDSATLATINFNVITADLGGTFTFVPVVDGTFIATTPSEALSLGRINKASLFMVTNSNEGFIFTPQVDIDVATYVQGLFPLMSTAQAHKVALAYASLGTAAAQITAIYAESILLCPTYTLLETFAGQAFKGEMAVPPGFHGEDILYYFPDFTALISAEPFDNAGFATAFSQGFVSFAANLDPNLKLRSSLTPLWSKWSPLVPVEMVFNETDNKPFIAPAKTSPALLTRCRVWQSLHNVVAQ</sequence>
<proteinExistence type="inferred from homology"/>
<organism evidence="5 6">
    <name type="scientific">Mycena pura</name>
    <dbReference type="NCBI Taxonomy" id="153505"/>
    <lineage>
        <taxon>Eukaryota</taxon>
        <taxon>Fungi</taxon>
        <taxon>Dikarya</taxon>
        <taxon>Basidiomycota</taxon>
        <taxon>Agaricomycotina</taxon>
        <taxon>Agaricomycetes</taxon>
        <taxon>Agaricomycetidae</taxon>
        <taxon>Agaricales</taxon>
        <taxon>Marasmiineae</taxon>
        <taxon>Mycenaceae</taxon>
        <taxon>Mycena</taxon>
    </lineage>
</organism>
<evidence type="ECO:0000256" key="2">
    <source>
        <dbReference type="ARBA" id="ARBA00022801"/>
    </source>
</evidence>
<dbReference type="Proteomes" id="UP001219525">
    <property type="component" value="Unassembled WGS sequence"/>
</dbReference>
<dbReference type="GO" id="GO:0016787">
    <property type="term" value="F:hydrolase activity"/>
    <property type="evidence" value="ECO:0007669"/>
    <property type="project" value="UniProtKB-KW"/>
</dbReference>
<feature type="chain" id="PRO_5041782669" description="Carboxylic ester hydrolase" evidence="3">
    <location>
        <begin position="18"/>
        <end position="530"/>
    </location>
</feature>
<protein>
    <recommendedName>
        <fullName evidence="3">Carboxylic ester hydrolase</fullName>
        <ecNumber evidence="3">3.1.1.-</ecNumber>
    </recommendedName>
</protein>
<dbReference type="PANTHER" id="PTHR11559">
    <property type="entry name" value="CARBOXYLESTERASE"/>
    <property type="match status" value="1"/>
</dbReference>
<comment type="similarity">
    <text evidence="1 3">Belongs to the type-B carboxylesterase/lipase family.</text>
</comment>
<name>A0AAD6VAG4_9AGAR</name>
<dbReference type="PROSITE" id="PS00941">
    <property type="entry name" value="CARBOXYLESTERASE_B_2"/>
    <property type="match status" value="1"/>
</dbReference>
<feature type="signal peptide" evidence="3">
    <location>
        <begin position="1"/>
        <end position="17"/>
    </location>
</feature>
<dbReference type="EMBL" id="JARJCW010000043">
    <property type="protein sequence ID" value="KAJ7205520.1"/>
    <property type="molecule type" value="Genomic_DNA"/>
</dbReference>
<evidence type="ECO:0000313" key="6">
    <source>
        <dbReference type="Proteomes" id="UP001219525"/>
    </source>
</evidence>
<dbReference type="SUPFAM" id="SSF53474">
    <property type="entry name" value="alpha/beta-Hydrolases"/>
    <property type="match status" value="1"/>
</dbReference>
<evidence type="ECO:0000259" key="4">
    <source>
        <dbReference type="Pfam" id="PF00135"/>
    </source>
</evidence>
<dbReference type="InterPro" id="IPR019819">
    <property type="entry name" value="Carboxylesterase_B_CS"/>
</dbReference>
<dbReference type="InterPro" id="IPR029058">
    <property type="entry name" value="AB_hydrolase_fold"/>
</dbReference>
<dbReference type="AlphaFoldDB" id="A0AAD6VAG4"/>
<gene>
    <name evidence="5" type="ORF">GGX14DRAFT_568860</name>
</gene>